<proteinExistence type="predicted"/>
<name>A0ABY8JJ05_9BRAD</name>
<dbReference type="Proteomes" id="UP001221546">
    <property type="component" value="Chromosome"/>
</dbReference>
<reference evidence="1 2" key="1">
    <citation type="submission" date="2023-04" db="EMBL/GenBank/DDBJ databases">
        <title>Australian commercial rhizobial inoculants.</title>
        <authorList>
            <person name="Kohlmeier M.G."/>
            <person name="O'Hara G.W."/>
            <person name="Colombi E."/>
            <person name="Ramsay J.P."/>
            <person name="Terpolilli J."/>
        </authorList>
    </citation>
    <scope>NUCLEOTIDE SEQUENCE [LARGE SCALE GENOMIC DNA]</scope>
    <source>
        <strain evidence="1 2">CB627</strain>
    </source>
</reference>
<keyword evidence="2" id="KW-1185">Reference proteome</keyword>
<evidence type="ECO:0008006" key="3">
    <source>
        <dbReference type="Google" id="ProtNLM"/>
    </source>
</evidence>
<protein>
    <recommendedName>
        <fullName evidence="3">Transposase</fullName>
    </recommendedName>
</protein>
<accession>A0ABY8JJ05</accession>
<dbReference type="RefSeq" id="WP_141340638.1">
    <property type="nucleotide sequence ID" value="NZ_CP121646.1"/>
</dbReference>
<evidence type="ECO:0000313" key="2">
    <source>
        <dbReference type="Proteomes" id="UP001221546"/>
    </source>
</evidence>
<evidence type="ECO:0000313" key="1">
    <source>
        <dbReference type="EMBL" id="WFU65372.1"/>
    </source>
</evidence>
<gene>
    <name evidence="1" type="ORF">QA636_07505</name>
</gene>
<sequence length="95" mass="10258">MRAPQNYVTPEAVDGRSIRRRFSNKAKQAIEQQTEKPGVSVAQVCRRDGAATSMAVRWLTACKAPQLATVTHADGTANEMPALAALRVLVQPRAA</sequence>
<organism evidence="1 2">
    <name type="scientific">Bradyrhizobium brasilense</name>
    <dbReference type="NCBI Taxonomy" id="1419277"/>
    <lineage>
        <taxon>Bacteria</taxon>
        <taxon>Pseudomonadati</taxon>
        <taxon>Pseudomonadota</taxon>
        <taxon>Alphaproteobacteria</taxon>
        <taxon>Hyphomicrobiales</taxon>
        <taxon>Nitrobacteraceae</taxon>
        <taxon>Bradyrhizobium</taxon>
    </lineage>
</organism>
<dbReference type="EMBL" id="CP121646">
    <property type="protein sequence ID" value="WFU65372.1"/>
    <property type="molecule type" value="Genomic_DNA"/>
</dbReference>